<dbReference type="PROSITE" id="PS51857">
    <property type="entry name" value="CSD_2"/>
    <property type="match status" value="1"/>
</dbReference>
<dbReference type="Pfam" id="PF00313">
    <property type="entry name" value="CSD"/>
    <property type="match status" value="1"/>
</dbReference>
<keyword evidence="6" id="KW-1185">Reference proteome</keyword>
<evidence type="ECO:0000256" key="2">
    <source>
        <dbReference type="ARBA" id="ARBA00022490"/>
    </source>
</evidence>
<organism evidence="5 6">
    <name type="scientific">Rhipicephalus microplus</name>
    <name type="common">Cattle tick</name>
    <name type="synonym">Boophilus microplus</name>
    <dbReference type="NCBI Taxonomy" id="6941"/>
    <lineage>
        <taxon>Eukaryota</taxon>
        <taxon>Metazoa</taxon>
        <taxon>Ecdysozoa</taxon>
        <taxon>Arthropoda</taxon>
        <taxon>Chelicerata</taxon>
        <taxon>Arachnida</taxon>
        <taxon>Acari</taxon>
        <taxon>Parasitiformes</taxon>
        <taxon>Ixodida</taxon>
        <taxon>Ixodoidea</taxon>
        <taxon>Ixodidae</taxon>
        <taxon>Rhipicephalinae</taxon>
        <taxon>Rhipicephalus</taxon>
        <taxon>Boophilus</taxon>
    </lineage>
</organism>
<accession>A0A9J6DJ75</accession>
<dbReference type="PRINTS" id="PR00050">
    <property type="entry name" value="COLDSHOCK"/>
</dbReference>
<evidence type="ECO:0000259" key="4">
    <source>
        <dbReference type="PROSITE" id="PS51857"/>
    </source>
</evidence>
<dbReference type="GO" id="GO:0005737">
    <property type="term" value="C:cytoplasm"/>
    <property type="evidence" value="ECO:0007669"/>
    <property type="project" value="UniProtKB-SubCell"/>
</dbReference>
<dbReference type="InterPro" id="IPR051373">
    <property type="entry name" value="Lin-28_RNA-binding"/>
</dbReference>
<dbReference type="GO" id="GO:0003729">
    <property type="term" value="F:mRNA binding"/>
    <property type="evidence" value="ECO:0007669"/>
    <property type="project" value="TreeGrafter"/>
</dbReference>
<dbReference type="GO" id="GO:0005634">
    <property type="term" value="C:nucleus"/>
    <property type="evidence" value="ECO:0007669"/>
    <property type="project" value="TreeGrafter"/>
</dbReference>
<keyword evidence="2" id="KW-0963">Cytoplasm</keyword>
<dbReference type="SUPFAM" id="SSF50249">
    <property type="entry name" value="Nucleic acid-binding proteins"/>
    <property type="match status" value="1"/>
</dbReference>
<dbReference type="AlphaFoldDB" id="A0A9J6DJ75"/>
<proteinExistence type="predicted"/>
<dbReference type="GO" id="GO:0031054">
    <property type="term" value="P:pre-miRNA processing"/>
    <property type="evidence" value="ECO:0007669"/>
    <property type="project" value="TreeGrafter"/>
</dbReference>
<dbReference type="InterPro" id="IPR002059">
    <property type="entry name" value="CSP_DNA-bd"/>
</dbReference>
<comment type="subcellular location">
    <subcellularLocation>
        <location evidence="1">Cytoplasm</location>
    </subcellularLocation>
</comment>
<evidence type="ECO:0000313" key="6">
    <source>
        <dbReference type="Proteomes" id="UP000821866"/>
    </source>
</evidence>
<reference evidence="5" key="2">
    <citation type="submission" date="2021-09" db="EMBL/GenBank/DDBJ databases">
        <authorList>
            <person name="Jia N."/>
            <person name="Wang J."/>
            <person name="Shi W."/>
            <person name="Du L."/>
            <person name="Sun Y."/>
            <person name="Zhan W."/>
            <person name="Jiang J."/>
            <person name="Wang Q."/>
            <person name="Zhang B."/>
            <person name="Ji P."/>
            <person name="Sakyi L.B."/>
            <person name="Cui X."/>
            <person name="Yuan T."/>
            <person name="Jiang B."/>
            <person name="Yang W."/>
            <person name="Lam T.T.-Y."/>
            <person name="Chang Q."/>
            <person name="Ding S."/>
            <person name="Wang X."/>
            <person name="Zhu J."/>
            <person name="Ruan X."/>
            <person name="Zhao L."/>
            <person name="Wei J."/>
            <person name="Que T."/>
            <person name="Du C."/>
            <person name="Cheng J."/>
            <person name="Dai P."/>
            <person name="Han X."/>
            <person name="Huang E."/>
            <person name="Gao Y."/>
            <person name="Liu J."/>
            <person name="Shao H."/>
            <person name="Ye R."/>
            <person name="Li L."/>
            <person name="Wei W."/>
            <person name="Wang X."/>
            <person name="Wang C."/>
            <person name="Huo Q."/>
            <person name="Li W."/>
            <person name="Guo W."/>
            <person name="Chen H."/>
            <person name="Chen S."/>
            <person name="Zhou L."/>
            <person name="Zhou L."/>
            <person name="Ni X."/>
            <person name="Tian J."/>
            <person name="Zhou Y."/>
            <person name="Sheng Y."/>
            <person name="Liu T."/>
            <person name="Pan Y."/>
            <person name="Xia L."/>
            <person name="Li J."/>
            <person name="Zhao F."/>
            <person name="Cao W."/>
        </authorList>
    </citation>
    <scope>NUCLEOTIDE SEQUENCE</scope>
    <source>
        <strain evidence="5">Rmic-2018</strain>
        <tissue evidence="5">Larvae</tissue>
    </source>
</reference>
<feature type="compositionally biased region" description="Basic and acidic residues" evidence="3">
    <location>
        <begin position="1"/>
        <end position="15"/>
    </location>
</feature>
<dbReference type="Gene3D" id="2.40.50.140">
    <property type="entry name" value="Nucleic acid-binding proteins"/>
    <property type="match status" value="1"/>
</dbReference>
<sequence>MDGADDRSRFPEGRAPKLVSGSGGGAALSPPPGGVVGADARRRGKCKWFNVAKGWGFITPYDGGPDVFVHQRSFHPFLHIGRCGSEASLPCYRPHTVDSTTVQDNNLDDDPTKGP</sequence>
<protein>
    <recommendedName>
        <fullName evidence="4">CSD domain-containing protein</fullName>
    </recommendedName>
</protein>
<gene>
    <name evidence="5" type="ORF">HPB51_022012</name>
</gene>
<dbReference type="InterPro" id="IPR012340">
    <property type="entry name" value="NA-bd_OB-fold"/>
</dbReference>
<dbReference type="CDD" id="cd04458">
    <property type="entry name" value="CSP_CDS"/>
    <property type="match status" value="1"/>
</dbReference>
<evidence type="ECO:0000256" key="1">
    <source>
        <dbReference type="ARBA" id="ARBA00004496"/>
    </source>
</evidence>
<evidence type="ECO:0000313" key="5">
    <source>
        <dbReference type="EMBL" id="KAH8022130.1"/>
    </source>
</evidence>
<evidence type="ECO:0000256" key="3">
    <source>
        <dbReference type="SAM" id="MobiDB-lite"/>
    </source>
</evidence>
<feature type="region of interest" description="Disordered" evidence="3">
    <location>
        <begin position="1"/>
        <end position="39"/>
    </location>
</feature>
<feature type="domain" description="CSD" evidence="4">
    <location>
        <begin position="41"/>
        <end position="115"/>
    </location>
</feature>
<reference evidence="5" key="1">
    <citation type="journal article" date="2020" name="Cell">
        <title>Large-Scale Comparative Analyses of Tick Genomes Elucidate Their Genetic Diversity and Vector Capacities.</title>
        <authorList>
            <consortium name="Tick Genome and Microbiome Consortium (TIGMIC)"/>
            <person name="Jia N."/>
            <person name="Wang J."/>
            <person name="Shi W."/>
            <person name="Du L."/>
            <person name="Sun Y."/>
            <person name="Zhan W."/>
            <person name="Jiang J.F."/>
            <person name="Wang Q."/>
            <person name="Zhang B."/>
            <person name="Ji P."/>
            <person name="Bell-Sakyi L."/>
            <person name="Cui X.M."/>
            <person name="Yuan T.T."/>
            <person name="Jiang B.G."/>
            <person name="Yang W.F."/>
            <person name="Lam T.T."/>
            <person name="Chang Q.C."/>
            <person name="Ding S.J."/>
            <person name="Wang X.J."/>
            <person name="Zhu J.G."/>
            <person name="Ruan X.D."/>
            <person name="Zhao L."/>
            <person name="Wei J.T."/>
            <person name="Ye R.Z."/>
            <person name="Que T.C."/>
            <person name="Du C.H."/>
            <person name="Zhou Y.H."/>
            <person name="Cheng J.X."/>
            <person name="Dai P.F."/>
            <person name="Guo W.B."/>
            <person name="Han X.H."/>
            <person name="Huang E.J."/>
            <person name="Li L.F."/>
            <person name="Wei W."/>
            <person name="Gao Y.C."/>
            <person name="Liu J.Z."/>
            <person name="Shao H.Z."/>
            <person name="Wang X."/>
            <person name="Wang C.C."/>
            <person name="Yang T.C."/>
            <person name="Huo Q.B."/>
            <person name="Li W."/>
            <person name="Chen H.Y."/>
            <person name="Chen S.E."/>
            <person name="Zhou L.G."/>
            <person name="Ni X.B."/>
            <person name="Tian J.H."/>
            <person name="Sheng Y."/>
            <person name="Liu T."/>
            <person name="Pan Y.S."/>
            <person name="Xia L.Y."/>
            <person name="Li J."/>
            <person name="Zhao F."/>
            <person name="Cao W.C."/>
        </authorList>
    </citation>
    <scope>NUCLEOTIDE SEQUENCE</scope>
    <source>
        <strain evidence="5">Rmic-2018</strain>
    </source>
</reference>
<dbReference type="EMBL" id="JABSTU010000009">
    <property type="protein sequence ID" value="KAH8022130.1"/>
    <property type="molecule type" value="Genomic_DNA"/>
</dbReference>
<name>A0A9J6DJ75_RHIMP</name>
<dbReference type="Proteomes" id="UP000821866">
    <property type="component" value="Chromosome 7"/>
</dbReference>
<comment type="caution">
    <text evidence="5">The sequence shown here is derived from an EMBL/GenBank/DDBJ whole genome shotgun (WGS) entry which is preliminary data.</text>
</comment>
<dbReference type="PANTHER" id="PTHR46109:SF1">
    <property type="entry name" value="PROTEIN LIN-28 HOMOLOG"/>
    <property type="match status" value="1"/>
</dbReference>
<feature type="region of interest" description="Disordered" evidence="3">
    <location>
        <begin position="94"/>
        <end position="115"/>
    </location>
</feature>
<dbReference type="PANTHER" id="PTHR46109">
    <property type="entry name" value="PROTEIN LIN-28"/>
    <property type="match status" value="1"/>
</dbReference>